<gene>
    <name evidence="9" type="ORF">Ade02nite_25280</name>
</gene>
<evidence type="ECO:0000313" key="10">
    <source>
        <dbReference type="Proteomes" id="UP000609879"/>
    </source>
</evidence>
<feature type="transmembrane region" description="Helical" evidence="7">
    <location>
        <begin position="405"/>
        <end position="424"/>
    </location>
</feature>
<evidence type="ECO:0000256" key="3">
    <source>
        <dbReference type="ARBA" id="ARBA00022475"/>
    </source>
</evidence>
<keyword evidence="3" id="KW-1003">Cell membrane</keyword>
<dbReference type="Proteomes" id="UP000609879">
    <property type="component" value="Unassembled WGS sequence"/>
</dbReference>
<evidence type="ECO:0000256" key="1">
    <source>
        <dbReference type="ARBA" id="ARBA00004651"/>
    </source>
</evidence>
<organism evidence="9 10">
    <name type="scientific">Paractinoplanes deccanensis</name>
    <dbReference type="NCBI Taxonomy" id="113561"/>
    <lineage>
        <taxon>Bacteria</taxon>
        <taxon>Bacillati</taxon>
        <taxon>Actinomycetota</taxon>
        <taxon>Actinomycetes</taxon>
        <taxon>Micromonosporales</taxon>
        <taxon>Micromonosporaceae</taxon>
        <taxon>Paractinoplanes</taxon>
    </lineage>
</organism>
<dbReference type="Pfam" id="PF09335">
    <property type="entry name" value="VTT_dom"/>
    <property type="match status" value="1"/>
</dbReference>
<evidence type="ECO:0000313" key="9">
    <source>
        <dbReference type="EMBL" id="GID73887.1"/>
    </source>
</evidence>
<evidence type="ECO:0000256" key="4">
    <source>
        <dbReference type="ARBA" id="ARBA00022692"/>
    </source>
</evidence>
<comment type="similarity">
    <text evidence="2">Belongs to the DedA family.</text>
</comment>
<evidence type="ECO:0000259" key="8">
    <source>
        <dbReference type="Pfam" id="PF09335"/>
    </source>
</evidence>
<evidence type="ECO:0000256" key="6">
    <source>
        <dbReference type="ARBA" id="ARBA00023136"/>
    </source>
</evidence>
<dbReference type="PANTHER" id="PTHR42709">
    <property type="entry name" value="ALKALINE PHOSPHATASE LIKE PROTEIN"/>
    <property type="match status" value="1"/>
</dbReference>
<accession>A0ABQ3Y1L8</accession>
<feature type="domain" description="VTT" evidence="8">
    <location>
        <begin position="36"/>
        <end position="148"/>
    </location>
</feature>
<keyword evidence="6 7" id="KW-0472">Membrane</keyword>
<name>A0ABQ3Y1L8_9ACTN</name>
<reference evidence="9 10" key="1">
    <citation type="submission" date="2021-01" db="EMBL/GenBank/DDBJ databases">
        <title>Whole genome shotgun sequence of Actinoplanes deccanensis NBRC 13994.</title>
        <authorList>
            <person name="Komaki H."/>
            <person name="Tamura T."/>
        </authorList>
    </citation>
    <scope>NUCLEOTIDE SEQUENCE [LARGE SCALE GENOMIC DNA]</scope>
    <source>
        <strain evidence="9 10">NBRC 13994</strain>
    </source>
</reference>
<evidence type="ECO:0000256" key="5">
    <source>
        <dbReference type="ARBA" id="ARBA00022989"/>
    </source>
</evidence>
<evidence type="ECO:0000256" key="7">
    <source>
        <dbReference type="SAM" id="Phobius"/>
    </source>
</evidence>
<proteinExistence type="inferred from homology"/>
<comment type="subcellular location">
    <subcellularLocation>
        <location evidence="1">Cell membrane</location>
        <topology evidence="1">Multi-pass membrane protein</topology>
    </subcellularLocation>
</comment>
<feature type="transmembrane region" description="Helical" evidence="7">
    <location>
        <begin position="205"/>
        <end position="225"/>
    </location>
</feature>
<dbReference type="InterPro" id="IPR032816">
    <property type="entry name" value="VTT_dom"/>
</dbReference>
<feature type="transmembrane region" description="Helical" evidence="7">
    <location>
        <begin position="135"/>
        <end position="154"/>
    </location>
</feature>
<feature type="transmembrane region" description="Helical" evidence="7">
    <location>
        <begin position="377"/>
        <end position="399"/>
    </location>
</feature>
<feature type="transmembrane region" description="Helical" evidence="7">
    <location>
        <begin position="7"/>
        <end position="24"/>
    </location>
</feature>
<feature type="transmembrane region" description="Helical" evidence="7">
    <location>
        <begin position="56"/>
        <end position="76"/>
    </location>
</feature>
<dbReference type="InterPro" id="IPR051311">
    <property type="entry name" value="DedA_domain"/>
</dbReference>
<feature type="transmembrane region" description="Helical" evidence="7">
    <location>
        <begin position="166"/>
        <end position="185"/>
    </location>
</feature>
<dbReference type="PANTHER" id="PTHR42709:SF6">
    <property type="entry name" value="UNDECAPRENYL PHOSPHATE TRANSPORTER A"/>
    <property type="match status" value="1"/>
</dbReference>
<feature type="transmembrane region" description="Helical" evidence="7">
    <location>
        <begin position="345"/>
        <end position="365"/>
    </location>
</feature>
<keyword evidence="10" id="KW-1185">Reference proteome</keyword>
<feature type="transmembrane region" description="Helical" evidence="7">
    <location>
        <begin position="292"/>
        <end position="313"/>
    </location>
</feature>
<comment type="caution">
    <text evidence="9">The sequence shown here is derived from an EMBL/GenBank/DDBJ whole genome shotgun (WGS) entry which is preliminary data.</text>
</comment>
<dbReference type="RefSeq" id="WP_203761801.1">
    <property type="nucleotide sequence ID" value="NZ_BAAABO010000054.1"/>
</dbReference>
<dbReference type="EMBL" id="BOMI01000043">
    <property type="protein sequence ID" value="GID73887.1"/>
    <property type="molecule type" value="Genomic_DNA"/>
</dbReference>
<feature type="transmembrane region" description="Helical" evidence="7">
    <location>
        <begin position="264"/>
        <end position="280"/>
    </location>
</feature>
<keyword evidence="5 7" id="KW-1133">Transmembrane helix</keyword>
<keyword evidence="4 7" id="KW-0812">Transmembrane</keyword>
<evidence type="ECO:0000256" key="2">
    <source>
        <dbReference type="ARBA" id="ARBA00010792"/>
    </source>
</evidence>
<sequence>MQVIDDVLGALPPALVCVVVAALVAGEAAFVAGLVLPSATALVALGLLANEGVVGIVPALVSAVVAGLAGGNFAYFAGQRKPPKQHKKAERLFERYGGRAVFLGQWVVGARTLVPRLAGRKRIPYRRFAAFHTPAVILWALWLVGASYLAGASYDVLAARAGRAGGALAVLTALVVALVLAGRWFGRHPFPVRLPVVNVRSRLPLSLGALAGLAFLLVALIPPIVRFSGLSAADDAVAEWARGEWTSDGYLFALDLATSVSPEALLAVAATISVGGWLLGHRWRGTRPDWPGLFHCLAPVLPMAILAIVLVLLDPTDWTRAEPLILPSPAEFGGPLPSVDAGPAIATYAAAETARLAAVIGLLTWLITRPFARRTQVALWTTAAACVTVCAGSWVYLGWSKLSETVAAVILGIAWAALNAAIWSTRRPSEENRRTLALT</sequence>
<protein>
    <recommendedName>
        <fullName evidence="8">VTT domain-containing protein</fullName>
    </recommendedName>
</protein>